<dbReference type="InterPro" id="IPR050553">
    <property type="entry name" value="Thioredoxin_ResA/DsbE_sf"/>
</dbReference>
<dbReference type="SUPFAM" id="SSF52833">
    <property type="entry name" value="Thioredoxin-like"/>
    <property type="match status" value="1"/>
</dbReference>
<dbReference type="OrthoDB" id="9799230at2"/>
<dbReference type="STRING" id="497965.Cyan7822_1375"/>
<dbReference type="Pfam" id="PF08534">
    <property type="entry name" value="Redoxin"/>
    <property type="match status" value="1"/>
</dbReference>
<dbReference type="GO" id="GO:0016491">
    <property type="term" value="F:oxidoreductase activity"/>
    <property type="evidence" value="ECO:0007669"/>
    <property type="project" value="InterPro"/>
</dbReference>
<feature type="transmembrane region" description="Helical" evidence="1">
    <location>
        <begin position="16"/>
        <end position="36"/>
    </location>
</feature>
<dbReference type="PROSITE" id="PS51352">
    <property type="entry name" value="THIOREDOXIN_2"/>
    <property type="match status" value="1"/>
</dbReference>
<dbReference type="eggNOG" id="COG0526">
    <property type="taxonomic scope" value="Bacteria"/>
</dbReference>
<dbReference type="PANTHER" id="PTHR42852">
    <property type="entry name" value="THIOL:DISULFIDE INTERCHANGE PROTEIN DSBE"/>
    <property type="match status" value="1"/>
</dbReference>
<dbReference type="KEGG" id="cyj:Cyan7822_1375"/>
<dbReference type="HOGENOM" id="CLU_042529_8_1_3"/>
<keyword evidence="1" id="KW-0812">Transmembrane</keyword>
<dbReference type="PANTHER" id="PTHR42852:SF13">
    <property type="entry name" value="PROTEIN DIPZ"/>
    <property type="match status" value="1"/>
</dbReference>
<gene>
    <name evidence="3" type="ordered locus">Cyan7822_1375</name>
</gene>
<dbReference type="InterPro" id="IPR013740">
    <property type="entry name" value="Redoxin"/>
</dbReference>
<dbReference type="Proteomes" id="UP000008206">
    <property type="component" value="Chromosome"/>
</dbReference>
<evidence type="ECO:0000259" key="2">
    <source>
        <dbReference type="PROSITE" id="PS51352"/>
    </source>
</evidence>
<dbReference type="Gene3D" id="3.40.30.10">
    <property type="entry name" value="Glutaredoxin"/>
    <property type="match status" value="1"/>
</dbReference>
<reference evidence="4" key="1">
    <citation type="journal article" date="2011" name="MBio">
        <title>Novel metabolic attributes of the genus Cyanothece, comprising a group of unicellular nitrogen-fixing Cyanobacteria.</title>
        <authorList>
            <person name="Bandyopadhyay A."/>
            <person name="Elvitigala T."/>
            <person name="Welsh E."/>
            <person name="Stockel J."/>
            <person name="Liberton M."/>
            <person name="Min H."/>
            <person name="Sherman L.A."/>
            <person name="Pakrasi H.B."/>
        </authorList>
    </citation>
    <scope>NUCLEOTIDE SEQUENCE [LARGE SCALE GENOMIC DNA]</scope>
    <source>
        <strain evidence="4">PCC 7822</strain>
    </source>
</reference>
<evidence type="ECO:0000313" key="4">
    <source>
        <dbReference type="Proteomes" id="UP000008206"/>
    </source>
</evidence>
<feature type="domain" description="Thioredoxin" evidence="2">
    <location>
        <begin position="63"/>
        <end position="208"/>
    </location>
</feature>
<dbReference type="CDD" id="cd03012">
    <property type="entry name" value="TlpA_like_DipZ_like"/>
    <property type="match status" value="1"/>
</dbReference>
<keyword evidence="1" id="KW-0472">Membrane</keyword>
<accession>E0UIR5</accession>
<keyword evidence="1" id="KW-1133">Transmembrane helix</keyword>
<dbReference type="AlphaFoldDB" id="E0UIR5"/>
<protein>
    <submittedName>
        <fullName evidence="3">Redoxin domain protein</fullName>
    </submittedName>
</protein>
<dbReference type="EMBL" id="CP002198">
    <property type="protein sequence ID" value="ADN13374.1"/>
    <property type="molecule type" value="Genomic_DNA"/>
</dbReference>
<proteinExistence type="predicted"/>
<dbReference type="InterPro" id="IPR036249">
    <property type="entry name" value="Thioredoxin-like_sf"/>
</dbReference>
<evidence type="ECO:0000256" key="1">
    <source>
        <dbReference type="SAM" id="Phobius"/>
    </source>
</evidence>
<name>E0UIR5_GLOV7</name>
<dbReference type="InterPro" id="IPR013766">
    <property type="entry name" value="Thioredoxin_domain"/>
</dbReference>
<dbReference type="RefSeq" id="WP_013321481.1">
    <property type="nucleotide sequence ID" value="NC_014501.1"/>
</dbReference>
<organism evidence="3 4">
    <name type="scientific">Gloeothece verrucosa (strain PCC 7822)</name>
    <name type="common">Cyanothece sp. (strain PCC 7822)</name>
    <dbReference type="NCBI Taxonomy" id="497965"/>
    <lineage>
        <taxon>Bacteria</taxon>
        <taxon>Bacillati</taxon>
        <taxon>Cyanobacteriota</taxon>
        <taxon>Cyanophyceae</taxon>
        <taxon>Oscillatoriophycideae</taxon>
        <taxon>Chroococcales</taxon>
        <taxon>Aphanothecaceae</taxon>
        <taxon>Gloeothece</taxon>
        <taxon>Gloeothece verrucosa</taxon>
    </lineage>
</organism>
<evidence type="ECO:0000313" key="3">
    <source>
        <dbReference type="EMBL" id="ADN13374.1"/>
    </source>
</evidence>
<keyword evidence="4" id="KW-1185">Reference proteome</keyword>
<sequence>MKKHWINNNWLKRRQFLTYLGMGITGVGAVVMPHHFDVKQSLTASTSSNNANPIDFNKRLTASFSNKALPDFQGITEWLNSKPLTIADLKGNVILIQFWTFACINCQRTIPYIVRWHNQYKTKGLKVIGVHTPEFAYERELKNIRRAMEQRQISYAVAVDNDYKTWNAYSNQYWPHLFLADRQGLICYDHIGEGAYQETEQMIRKLLG</sequence>